<feature type="domain" description="Cytochrome c" evidence="5">
    <location>
        <begin position="747"/>
        <end position="882"/>
    </location>
</feature>
<dbReference type="PANTHER" id="PTHR33546:SF1">
    <property type="entry name" value="LARGE, MULTIFUNCTIONAL SECRETED PROTEIN"/>
    <property type="match status" value="1"/>
</dbReference>
<dbReference type="InterPro" id="IPR013427">
    <property type="entry name" value="Haem-bd_dom_put"/>
</dbReference>
<evidence type="ECO:0000256" key="1">
    <source>
        <dbReference type="ARBA" id="ARBA00022617"/>
    </source>
</evidence>
<dbReference type="Pfam" id="PF23500">
    <property type="entry name" value="DUF7133"/>
    <property type="match status" value="1"/>
</dbReference>
<sequence>MLKLSLNVFYAFLTLIGFIEKPVNSETQNNSKVITRTTATATLQEGPSDLKITNFAGPEITPSPATLAVSPNGEVYVGVDMMGSLGKDPGKGSIIKLVDTDHDGKADQHTVFAAVDNPRGIISLGDQLFVLHTTFSKETGIASGMDLVVFEDADKNGVADGPSKPLIQNISSPKFLQSRGTDHATNGIRMGIDGWIYIAVGDFGFHDAVDRTGKKLTMLGGGIVRVRPDGTEMEVYTHGMRNIYDVAIDPYMNIFTRGNTNDGGGWNIRFSHQIQSGEYGYPVLFKNFTDEIIPALVDLGGGSGAGALYMDDSTWPAKYNIVPMMADWGRNQLYIHRVTPDGASFKQTEEEFVKLPQITDLDVDASGRLYLSAWDGAGYSGNPGKGFVVRAVPANWEYKPFPDLEKLSVNELADLLKSDNAVARLHAQQELLDRPAKKATKAAWKVAANKGLPLPARIAGMYTYAQAAGENGTKNLVKLTKESEMREFALRALSDRKTRLKNVPIEPFLEGLKSSSERVQAAAIIGLGRLDRAEAVPALLQVKVPASLAAPAKGTEGPHAVPNAPVILPHLAVQALVNLQAVDASVKAIGTDNSKLALWALRYMHDPKAVDGLITAYQQTNDQELKKEILTTLSRLYKKEAPYDGSWWWSTRPDTHGPYYKEIAWESSPAIEKLLKEEWNKAGAAGKEFYADLNARHRMGITEFGGEETIAAKEEINVDLEKIKNQKGQVGKSSIEDVMLAMAKIKGDPVKGKAIFAQQGCVACHSIEVSESMKGPFMGQIGSIMNREQIAESILKPNASISQGFASVLITAKGDKSYMGFITQESADKIVMRNIAGQVFTINTKDILSRKELETSMMPAGLANALSYEEFASLITFLSEQKK</sequence>
<dbReference type="InterPro" id="IPR016024">
    <property type="entry name" value="ARM-type_fold"/>
</dbReference>
<keyword evidence="1 4" id="KW-0349">Heme</keyword>
<proteinExistence type="predicted"/>
<dbReference type="SUPFAM" id="SSF48371">
    <property type="entry name" value="ARM repeat"/>
    <property type="match status" value="1"/>
</dbReference>
<dbReference type="Pfam" id="PF00034">
    <property type="entry name" value="Cytochrom_C"/>
    <property type="match status" value="1"/>
</dbReference>
<dbReference type="InterPro" id="IPR036909">
    <property type="entry name" value="Cyt_c-like_dom_sf"/>
</dbReference>
<comment type="caution">
    <text evidence="6">The sequence shown here is derived from an EMBL/GenBank/DDBJ whole genome shotgun (WGS) entry which is preliminary data.</text>
</comment>
<evidence type="ECO:0000256" key="2">
    <source>
        <dbReference type="ARBA" id="ARBA00022723"/>
    </source>
</evidence>
<keyword evidence="7" id="KW-1185">Reference proteome</keyword>
<name>A0ABW6BW71_9BACT</name>
<protein>
    <submittedName>
        <fullName evidence="6">Heme-binding protein</fullName>
    </submittedName>
</protein>
<evidence type="ECO:0000259" key="5">
    <source>
        <dbReference type="PROSITE" id="PS51007"/>
    </source>
</evidence>
<dbReference type="SUPFAM" id="SSF46626">
    <property type="entry name" value="Cytochrome c"/>
    <property type="match status" value="1"/>
</dbReference>
<dbReference type="Gene3D" id="1.25.10.10">
    <property type="entry name" value="Leucine-rich Repeat Variant"/>
    <property type="match status" value="1"/>
</dbReference>
<evidence type="ECO:0000313" key="7">
    <source>
        <dbReference type="Proteomes" id="UP001597641"/>
    </source>
</evidence>
<evidence type="ECO:0000256" key="3">
    <source>
        <dbReference type="ARBA" id="ARBA00023004"/>
    </source>
</evidence>
<dbReference type="RefSeq" id="WP_377485246.1">
    <property type="nucleotide sequence ID" value="NZ_JBHUOX010000009.1"/>
</dbReference>
<reference evidence="7" key="1">
    <citation type="journal article" date="2019" name="Int. J. Syst. Evol. Microbiol.">
        <title>The Global Catalogue of Microorganisms (GCM) 10K type strain sequencing project: providing services to taxonomists for standard genome sequencing and annotation.</title>
        <authorList>
            <consortium name="The Broad Institute Genomics Platform"/>
            <consortium name="The Broad Institute Genome Sequencing Center for Infectious Disease"/>
            <person name="Wu L."/>
            <person name="Ma J."/>
        </authorList>
    </citation>
    <scope>NUCLEOTIDE SEQUENCE [LARGE SCALE GENOMIC DNA]</scope>
    <source>
        <strain evidence="7">KCTC 23984</strain>
    </source>
</reference>
<dbReference type="PROSITE" id="PS51007">
    <property type="entry name" value="CYTC"/>
    <property type="match status" value="1"/>
</dbReference>
<dbReference type="Proteomes" id="UP001597641">
    <property type="component" value="Unassembled WGS sequence"/>
</dbReference>
<organism evidence="6 7">
    <name type="scientific">Pontibacter toksunensis</name>
    <dbReference type="NCBI Taxonomy" id="1332631"/>
    <lineage>
        <taxon>Bacteria</taxon>
        <taxon>Pseudomonadati</taxon>
        <taxon>Bacteroidota</taxon>
        <taxon>Cytophagia</taxon>
        <taxon>Cytophagales</taxon>
        <taxon>Hymenobacteraceae</taxon>
        <taxon>Pontibacter</taxon>
    </lineage>
</organism>
<dbReference type="PANTHER" id="PTHR33546">
    <property type="entry name" value="LARGE, MULTIFUNCTIONAL SECRETED PROTEIN-RELATED"/>
    <property type="match status" value="1"/>
</dbReference>
<dbReference type="NCBIfam" id="TIGR02603">
    <property type="entry name" value="CxxCH_TIGR02603"/>
    <property type="match status" value="1"/>
</dbReference>
<dbReference type="EMBL" id="JBHUOX010000009">
    <property type="protein sequence ID" value="MFD3001318.1"/>
    <property type="molecule type" value="Genomic_DNA"/>
</dbReference>
<dbReference type="InterPro" id="IPR011989">
    <property type="entry name" value="ARM-like"/>
</dbReference>
<dbReference type="Gene3D" id="2.120.10.30">
    <property type="entry name" value="TolB, C-terminal domain"/>
    <property type="match status" value="1"/>
</dbReference>
<evidence type="ECO:0000313" key="6">
    <source>
        <dbReference type="EMBL" id="MFD3001318.1"/>
    </source>
</evidence>
<accession>A0ABW6BW71</accession>
<dbReference type="Gene3D" id="1.10.760.10">
    <property type="entry name" value="Cytochrome c-like domain"/>
    <property type="match status" value="1"/>
</dbReference>
<dbReference type="SUPFAM" id="SSF50952">
    <property type="entry name" value="Soluble quinoprotein glucose dehydrogenase"/>
    <property type="match status" value="1"/>
</dbReference>
<dbReference type="InterPro" id="IPR055557">
    <property type="entry name" value="DUF7133"/>
</dbReference>
<dbReference type="InterPro" id="IPR011041">
    <property type="entry name" value="Quinoprot_gluc/sorb_DH_b-prop"/>
</dbReference>
<keyword evidence="3 4" id="KW-0408">Iron</keyword>
<gene>
    <name evidence="6" type="ORF">ACFS7Z_13160</name>
</gene>
<evidence type="ECO:0000256" key="4">
    <source>
        <dbReference type="PROSITE-ProRule" id="PRU00433"/>
    </source>
</evidence>
<dbReference type="InterPro" id="IPR009056">
    <property type="entry name" value="Cyt_c-like_dom"/>
</dbReference>
<dbReference type="InterPro" id="IPR011042">
    <property type="entry name" value="6-blade_b-propeller_TolB-like"/>
</dbReference>
<keyword evidence="2 4" id="KW-0479">Metal-binding</keyword>